<evidence type="ECO:0000313" key="2">
    <source>
        <dbReference type="Proteomes" id="UP000663193"/>
    </source>
</evidence>
<proteinExistence type="predicted"/>
<evidence type="ECO:0000313" key="1">
    <source>
        <dbReference type="EMBL" id="QRC99838.1"/>
    </source>
</evidence>
<dbReference type="EMBL" id="CP069032">
    <property type="protein sequence ID" value="QRC99838.1"/>
    <property type="molecule type" value="Genomic_DNA"/>
</dbReference>
<reference evidence="2" key="1">
    <citation type="journal article" date="2021" name="BMC Genomics">
        <title>Chromosome-level genome assembly and manually-curated proteome of model necrotroph Parastagonospora nodorum Sn15 reveals a genome-wide trove of candidate effector homologs, and redundancy of virulence-related functions within an accessory chromosome.</title>
        <authorList>
            <person name="Bertazzoni S."/>
            <person name="Jones D.A.B."/>
            <person name="Phan H.T."/>
            <person name="Tan K.-C."/>
            <person name="Hane J.K."/>
        </authorList>
    </citation>
    <scope>NUCLEOTIDE SEQUENCE [LARGE SCALE GENOMIC DNA]</scope>
    <source>
        <strain evidence="2">SN15 / ATCC MYA-4574 / FGSC 10173)</strain>
    </source>
</reference>
<gene>
    <name evidence="1" type="ORF">JI435_437600</name>
</gene>
<dbReference type="Proteomes" id="UP000663193">
    <property type="component" value="Chromosome 10"/>
</dbReference>
<dbReference type="AlphaFoldDB" id="A0A7U2I2Z8"/>
<organism evidence="1 2">
    <name type="scientific">Phaeosphaeria nodorum (strain SN15 / ATCC MYA-4574 / FGSC 10173)</name>
    <name type="common">Glume blotch fungus</name>
    <name type="synonym">Parastagonospora nodorum</name>
    <dbReference type="NCBI Taxonomy" id="321614"/>
    <lineage>
        <taxon>Eukaryota</taxon>
        <taxon>Fungi</taxon>
        <taxon>Dikarya</taxon>
        <taxon>Ascomycota</taxon>
        <taxon>Pezizomycotina</taxon>
        <taxon>Dothideomycetes</taxon>
        <taxon>Pleosporomycetidae</taxon>
        <taxon>Pleosporales</taxon>
        <taxon>Pleosporineae</taxon>
        <taxon>Phaeosphaeriaceae</taxon>
        <taxon>Parastagonospora</taxon>
    </lineage>
</organism>
<protein>
    <submittedName>
        <fullName evidence="1">Uncharacterized protein</fullName>
    </submittedName>
</protein>
<dbReference type="VEuPathDB" id="FungiDB:JI435_437600"/>
<sequence length="132" mass="14207">MLTAINAARNIGAAVLGGLASQWTEVKHHVLLFTFHATRFLTNAEGCTRGRTLQDRARPGPGAAVLEQGCADCEVSMLARVGLLTWSYCCEHNGSKKVQIRHSVSIGRKETPLTSKTCPLLALMPRGVFSSS</sequence>
<name>A0A7U2I2Z8_PHANO</name>
<accession>A0A7U2I2Z8</accession>
<keyword evidence="2" id="KW-1185">Reference proteome</keyword>